<reference evidence="1" key="2">
    <citation type="journal article" date="2015" name="Data Brief">
        <title>Shoot transcriptome of the giant reed, Arundo donax.</title>
        <authorList>
            <person name="Barrero R.A."/>
            <person name="Guerrero F.D."/>
            <person name="Moolhuijzen P."/>
            <person name="Goolsby J.A."/>
            <person name="Tidwell J."/>
            <person name="Bellgard S.E."/>
            <person name="Bellgard M.I."/>
        </authorList>
    </citation>
    <scope>NUCLEOTIDE SEQUENCE</scope>
    <source>
        <tissue evidence="1">Shoot tissue taken approximately 20 cm above the soil surface</tissue>
    </source>
</reference>
<sequence length="106" mass="11859">MASSGGDPSGFVGRGVCMMSTSWRDKQRPNLINFIATFLAANLYRLNFLSVSPDFIFNNGGLSVAFVFETDWDCEKEAALFSRVNALKRQFKYLYIVVVVATSEQN</sequence>
<dbReference type="AlphaFoldDB" id="A0A0A9EMG0"/>
<dbReference type="InterPro" id="IPR039172">
    <property type="entry name" value="PTD"/>
</dbReference>
<reference evidence="1" key="1">
    <citation type="submission" date="2014-09" db="EMBL/GenBank/DDBJ databases">
        <authorList>
            <person name="Magalhaes I.L.F."/>
            <person name="Oliveira U."/>
            <person name="Santos F.R."/>
            <person name="Vidigal T.H.D.A."/>
            <person name="Brescovit A.D."/>
            <person name="Santos A.J."/>
        </authorList>
    </citation>
    <scope>NUCLEOTIDE SEQUENCE</scope>
    <source>
        <tissue evidence="1">Shoot tissue taken approximately 20 cm above the soil surface</tissue>
    </source>
</reference>
<name>A0A0A9EMG0_ARUDO</name>
<dbReference type="PANTHER" id="PTHR37394:SF1">
    <property type="entry name" value="PROTEIN PARTING DANCERS"/>
    <property type="match status" value="1"/>
</dbReference>
<dbReference type="PANTHER" id="PTHR37394">
    <property type="entry name" value="PROTEIN PARTING DANCERS"/>
    <property type="match status" value="1"/>
</dbReference>
<dbReference type="GO" id="GO:0000712">
    <property type="term" value="P:resolution of meiotic recombination intermediates"/>
    <property type="evidence" value="ECO:0007669"/>
    <property type="project" value="InterPro"/>
</dbReference>
<protein>
    <submittedName>
        <fullName evidence="1">Uncharacterized protein</fullName>
    </submittedName>
</protein>
<dbReference type="EMBL" id="GBRH01196594">
    <property type="protein sequence ID" value="JAE01302.1"/>
    <property type="molecule type" value="Transcribed_RNA"/>
</dbReference>
<evidence type="ECO:0000313" key="1">
    <source>
        <dbReference type="EMBL" id="JAE01302.1"/>
    </source>
</evidence>
<proteinExistence type="predicted"/>
<accession>A0A0A9EMG0</accession>
<organism evidence="1">
    <name type="scientific">Arundo donax</name>
    <name type="common">Giant reed</name>
    <name type="synonym">Donax arundinaceus</name>
    <dbReference type="NCBI Taxonomy" id="35708"/>
    <lineage>
        <taxon>Eukaryota</taxon>
        <taxon>Viridiplantae</taxon>
        <taxon>Streptophyta</taxon>
        <taxon>Embryophyta</taxon>
        <taxon>Tracheophyta</taxon>
        <taxon>Spermatophyta</taxon>
        <taxon>Magnoliopsida</taxon>
        <taxon>Liliopsida</taxon>
        <taxon>Poales</taxon>
        <taxon>Poaceae</taxon>
        <taxon>PACMAD clade</taxon>
        <taxon>Arundinoideae</taxon>
        <taxon>Arundineae</taxon>
        <taxon>Arundo</taxon>
    </lineage>
</organism>